<evidence type="ECO:0000256" key="3">
    <source>
        <dbReference type="ARBA" id="ARBA00023002"/>
    </source>
</evidence>
<dbReference type="GO" id="GO:0046872">
    <property type="term" value="F:metal ion binding"/>
    <property type="evidence" value="ECO:0007669"/>
    <property type="project" value="UniProtKB-KW"/>
</dbReference>
<evidence type="ECO:0000313" key="7">
    <source>
        <dbReference type="EMBL" id="KZO93184.1"/>
    </source>
</evidence>
<keyword evidence="3 5" id="KW-0560">Oxidoreductase</keyword>
<comment type="similarity">
    <text evidence="1 5">Belongs to the iron/ascorbate-dependent oxidoreductase family.</text>
</comment>
<evidence type="ECO:0000313" key="8">
    <source>
        <dbReference type="Proteomes" id="UP000076738"/>
    </source>
</evidence>
<proteinExistence type="inferred from homology"/>
<dbReference type="AlphaFoldDB" id="A0A167J2N0"/>
<feature type="domain" description="Fe2OG dioxygenase" evidence="6">
    <location>
        <begin position="221"/>
        <end position="344"/>
    </location>
</feature>
<dbReference type="STRING" id="1330018.A0A167J2N0"/>
<dbReference type="OrthoDB" id="288590at2759"/>
<name>A0A167J2N0_CALVF</name>
<evidence type="ECO:0000256" key="1">
    <source>
        <dbReference type="ARBA" id="ARBA00008056"/>
    </source>
</evidence>
<accession>A0A167J2N0</accession>
<gene>
    <name evidence="7" type="ORF">CALVIDRAFT_550803</name>
</gene>
<keyword evidence="8" id="KW-1185">Reference proteome</keyword>
<dbReference type="InterPro" id="IPR005123">
    <property type="entry name" value="Oxoglu/Fe-dep_dioxygenase_dom"/>
</dbReference>
<evidence type="ECO:0000259" key="6">
    <source>
        <dbReference type="PROSITE" id="PS51471"/>
    </source>
</evidence>
<dbReference type="InterPro" id="IPR026992">
    <property type="entry name" value="DIOX_N"/>
</dbReference>
<organism evidence="7 8">
    <name type="scientific">Calocera viscosa (strain TUFC12733)</name>
    <dbReference type="NCBI Taxonomy" id="1330018"/>
    <lineage>
        <taxon>Eukaryota</taxon>
        <taxon>Fungi</taxon>
        <taxon>Dikarya</taxon>
        <taxon>Basidiomycota</taxon>
        <taxon>Agaricomycotina</taxon>
        <taxon>Dacrymycetes</taxon>
        <taxon>Dacrymycetales</taxon>
        <taxon>Dacrymycetaceae</taxon>
        <taxon>Calocera</taxon>
    </lineage>
</organism>
<dbReference type="PANTHER" id="PTHR10209:SF881">
    <property type="entry name" value="FI07970P-RELATED"/>
    <property type="match status" value="1"/>
</dbReference>
<protein>
    <submittedName>
        <fullName evidence="7">Clavaminate synthase-like protein</fullName>
    </submittedName>
</protein>
<sequence length="382" mass="43377">MVVWPSAPFTNLVLRCTRLTISSDMALCLWRQTRTLSRNDVKSDVSFRIPLVDFSRYRNAASHSEKQQTADDIVNAFREVGFVYLMNHGVTDGMLENVFGQVKEFFRMPVQKKDQLAWEDPRANRGYVRQGRERVTQSTSVEEIAALRLTAPDSKESMEIGRDWDSVWKNQWPKEEDVPGFRSTILDFFEACHDTHTVIMRSIALGLRLDETFFDDKINEQWHNLRLLSYPPLDADLLRKDGQARAGAHSDYGTLTLLFQDAVGGLEVQNPHTMHFHPATPIPGTVVVNVGDLLSRWSNDTLRSTLHRVVAPPSYMKTATSATGEQKQVEIIPERKSIAFFCNPNFGAVVECLPTCVGSEGPKYEPVQTEKYIVGRLSDTYF</sequence>
<dbReference type="Pfam" id="PF14226">
    <property type="entry name" value="DIOX_N"/>
    <property type="match status" value="1"/>
</dbReference>
<dbReference type="Pfam" id="PF03171">
    <property type="entry name" value="2OG-FeII_Oxy"/>
    <property type="match status" value="1"/>
</dbReference>
<evidence type="ECO:0000256" key="2">
    <source>
        <dbReference type="ARBA" id="ARBA00022723"/>
    </source>
</evidence>
<reference evidence="7 8" key="1">
    <citation type="journal article" date="2016" name="Mol. Biol. Evol.">
        <title>Comparative Genomics of Early-Diverging Mushroom-Forming Fungi Provides Insights into the Origins of Lignocellulose Decay Capabilities.</title>
        <authorList>
            <person name="Nagy L.G."/>
            <person name="Riley R."/>
            <person name="Tritt A."/>
            <person name="Adam C."/>
            <person name="Daum C."/>
            <person name="Floudas D."/>
            <person name="Sun H."/>
            <person name="Yadav J.S."/>
            <person name="Pangilinan J."/>
            <person name="Larsson K.H."/>
            <person name="Matsuura K."/>
            <person name="Barry K."/>
            <person name="Labutti K."/>
            <person name="Kuo R."/>
            <person name="Ohm R.A."/>
            <person name="Bhattacharya S.S."/>
            <person name="Shirouzu T."/>
            <person name="Yoshinaga Y."/>
            <person name="Martin F.M."/>
            <person name="Grigoriev I.V."/>
            <person name="Hibbett D.S."/>
        </authorList>
    </citation>
    <scope>NUCLEOTIDE SEQUENCE [LARGE SCALE GENOMIC DNA]</scope>
    <source>
        <strain evidence="7 8">TUFC12733</strain>
    </source>
</reference>
<dbReference type="InterPro" id="IPR044861">
    <property type="entry name" value="IPNS-like_FE2OG_OXY"/>
</dbReference>
<keyword evidence="4 5" id="KW-0408">Iron</keyword>
<dbReference type="PROSITE" id="PS51471">
    <property type="entry name" value="FE2OG_OXY"/>
    <property type="match status" value="1"/>
</dbReference>
<keyword evidence="2 5" id="KW-0479">Metal-binding</keyword>
<dbReference type="PANTHER" id="PTHR10209">
    <property type="entry name" value="OXIDOREDUCTASE, 2OG-FE II OXYGENASE FAMILY PROTEIN"/>
    <property type="match status" value="1"/>
</dbReference>
<dbReference type="Gene3D" id="2.60.120.330">
    <property type="entry name" value="B-lactam Antibiotic, Isopenicillin N Synthase, Chain"/>
    <property type="match status" value="1"/>
</dbReference>
<dbReference type="PRINTS" id="PR00682">
    <property type="entry name" value="IPNSYNTHASE"/>
</dbReference>
<dbReference type="EMBL" id="KV417303">
    <property type="protein sequence ID" value="KZO93184.1"/>
    <property type="molecule type" value="Genomic_DNA"/>
</dbReference>
<evidence type="ECO:0000256" key="4">
    <source>
        <dbReference type="ARBA" id="ARBA00023004"/>
    </source>
</evidence>
<dbReference type="SUPFAM" id="SSF51197">
    <property type="entry name" value="Clavaminate synthase-like"/>
    <property type="match status" value="1"/>
</dbReference>
<evidence type="ECO:0000256" key="5">
    <source>
        <dbReference type="RuleBase" id="RU003682"/>
    </source>
</evidence>
<dbReference type="InterPro" id="IPR027443">
    <property type="entry name" value="IPNS-like_sf"/>
</dbReference>
<dbReference type="GO" id="GO:0016491">
    <property type="term" value="F:oxidoreductase activity"/>
    <property type="evidence" value="ECO:0007669"/>
    <property type="project" value="UniProtKB-KW"/>
</dbReference>
<dbReference type="Proteomes" id="UP000076738">
    <property type="component" value="Unassembled WGS sequence"/>
</dbReference>